<name>A0ABP0NH24_9DINO</name>
<dbReference type="Proteomes" id="UP001642464">
    <property type="component" value="Unassembled WGS sequence"/>
</dbReference>
<proteinExistence type="predicted"/>
<reference evidence="1 2" key="1">
    <citation type="submission" date="2024-02" db="EMBL/GenBank/DDBJ databases">
        <authorList>
            <person name="Chen Y."/>
            <person name="Shah S."/>
            <person name="Dougan E. K."/>
            <person name="Thang M."/>
            <person name="Chan C."/>
        </authorList>
    </citation>
    <scope>NUCLEOTIDE SEQUENCE [LARGE SCALE GENOMIC DNA]</scope>
</reference>
<accession>A0ABP0NH24</accession>
<keyword evidence="2" id="KW-1185">Reference proteome</keyword>
<dbReference type="EMBL" id="CAXAMM010028224">
    <property type="protein sequence ID" value="CAK9062437.1"/>
    <property type="molecule type" value="Genomic_DNA"/>
</dbReference>
<sequence length="965" mass="105584">MFRESPKKTHQFLLALIYSNGTQVPSWALQNAGAGSQHAAPWVVPPGPRVIFLFRYVTKLVITLAAPEGGHTFYISLHSPDAEAAPVSLSQSKPIFSTPGPSVQEPMTGFPKHLGRAFALWQNKVVSNNFAGLGPGKGPPVLRYGETCSREGQNVDVVLQHVGHYHPQIVGLNGLNGSYAAAPIGVALDSSLKLHLSLVNAEDSPVPFEELYLTIFDVEEPYVGITADAVEVDDFKAVIWPDGSRVWARNLPKDWMPPQGPAPTYAFSTKQEISMTLHGSRRPGNAVSGPWQGHTFFLALHSPEAHAPLQKQRLPKVPHPRPIPRRPIPMGFQLALSKQNLVYNNLGGFGPGHLDDPLELRFAETCELRTKEGRNDKVQRVDVVFRLADRGGQRPVYLPGDVRANGPEEDRAFISVEPGSSVDVAVDFIKAFMTEDPGETRRPINLNAFICIEAPHGEVSLQDFEAVLFANNTLLAAGEAFGPFAAHEAPCFHVHTSSVRLTLEGKERFAEGPPDDKKSGFRIAIFSPEVQAYNEVARRQHKGQVKVRPLVTPSFGNQMILAKKNVICNNLGGYGPEKEKLAQLHYRGVAKLHGRPVDVVLEARPGYRPKKANLNGLSHNAASVNLAMGSAAELELRFLRASHQVQESEAQPVIFSKLFLRIFDSEEPIPTIRAGEVILHGAKAAYWPNGTAQLLPKVWTVPEGPAPMIQFDASATLMLTLKARTAAGNSVGSFWAGRTFFITMHSPDLIMEEGRHHVAGGSLNPQGDAALGVLLTNPSNVLYNNLGRKGPGHLDEPPIIRLDGVATWHQERLDMVVMVRPGSHYEPSGMNGVLDSGELELHVAFGSILDLEIFFCTSQESQVALEHLYLEVSDIQDPPSLAANGEVRLTDFEALRYANKSWIGSSTLRKDWPVPSGPAPILLFRNRTKLHVTLEAHPEGPFTGPGRRFLLRLYSPDVKAGDEKA</sequence>
<gene>
    <name evidence="1" type="ORF">SCF082_LOCUS32524</name>
</gene>
<protein>
    <submittedName>
        <fullName evidence="1">Uncharacterized protein</fullName>
    </submittedName>
</protein>
<evidence type="ECO:0000313" key="2">
    <source>
        <dbReference type="Proteomes" id="UP001642464"/>
    </source>
</evidence>
<organism evidence="1 2">
    <name type="scientific">Durusdinium trenchii</name>
    <dbReference type="NCBI Taxonomy" id="1381693"/>
    <lineage>
        <taxon>Eukaryota</taxon>
        <taxon>Sar</taxon>
        <taxon>Alveolata</taxon>
        <taxon>Dinophyceae</taxon>
        <taxon>Suessiales</taxon>
        <taxon>Symbiodiniaceae</taxon>
        <taxon>Durusdinium</taxon>
    </lineage>
</organism>
<comment type="caution">
    <text evidence="1">The sequence shown here is derived from an EMBL/GenBank/DDBJ whole genome shotgun (WGS) entry which is preliminary data.</text>
</comment>
<evidence type="ECO:0000313" key="1">
    <source>
        <dbReference type="EMBL" id="CAK9062437.1"/>
    </source>
</evidence>